<keyword evidence="4" id="KW-1133">Transmembrane helix</keyword>
<dbReference type="InterPro" id="IPR033122">
    <property type="entry name" value="LETM1-like_RBD"/>
</dbReference>
<dbReference type="Proteomes" id="UP001303373">
    <property type="component" value="Chromosome 12"/>
</dbReference>
<dbReference type="Pfam" id="PF07766">
    <property type="entry name" value="LETM1_RBD"/>
    <property type="match status" value="1"/>
</dbReference>
<dbReference type="InterPro" id="IPR044202">
    <property type="entry name" value="LETM1/MDM38-like"/>
</dbReference>
<feature type="compositionally biased region" description="Polar residues" evidence="8">
    <location>
        <begin position="84"/>
        <end position="103"/>
    </location>
</feature>
<evidence type="ECO:0000256" key="4">
    <source>
        <dbReference type="ARBA" id="ARBA00022989"/>
    </source>
</evidence>
<feature type="compositionally biased region" description="Polar residues" evidence="8">
    <location>
        <begin position="43"/>
        <end position="61"/>
    </location>
</feature>
<comment type="subcellular location">
    <subcellularLocation>
        <location evidence="1">Mitochondrion inner membrane</location>
        <topology evidence="1">Single-pass membrane protein</topology>
    </subcellularLocation>
</comment>
<dbReference type="EMBL" id="CP138591">
    <property type="protein sequence ID" value="WPH04344.1"/>
    <property type="molecule type" value="Genomic_DNA"/>
</dbReference>
<dbReference type="PROSITE" id="PS51758">
    <property type="entry name" value="LETM1_RBD"/>
    <property type="match status" value="1"/>
</dbReference>
<keyword evidence="5 7" id="KW-0496">Mitochondrion</keyword>
<evidence type="ECO:0000256" key="7">
    <source>
        <dbReference type="PROSITE-ProRule" id="PRU01094"/>
    </source>
</evidence>
<keyword evidence="2" id="KW-0812">Transmembrane</keyword>
<sequence length="409" mass="45889">MTSRLPGSCLLAARNVKASHLHNATLSIHIAFARHPCSVRRSIPTTSQPLSSTNIRSFSSHRPSKRYISRAPPTPSSHEHTAKARTTAQIASQSRPIVSSSEYTPKAAFEAAESGPLSDRSNPPLSCLPPPLTLPNRKDVHSTFTYLLKTGQAYGSFYKNGVKAVWFNRKARLLILGRLSDKKLESAAEKKLLSRAEYQVVARNLRDIGKLPLFTVLVMLLGEWLPLLVPYIPNAVPYVCRFPKQIEGMRSKQEERRRRAFREGVVGPHIEIPRTEKDVSSTNRGNGAAIIDGLKYEQLHHLSSTLDLHGRWWETLNVEPPRFMIARRLSQKLGYLAIDDSLLLHAGGASKLSSAELGIACEERGMDVLNRADAELQQRLDEWLRQQQKDQGLGQNIMSMLFRRPNAWK</sequence>
<keyword evidence="11" id="KW-1185">Reference proteome</keyword>
<accession>A0AAQ3MAI5</accession>
<evidence type="ECO:0000256" key="8">
    <source>
        <dbReference type="SAM" id="MobiDB-lite"/>
    </source>
</evidence>
<evidence type="ECO:0000256" key="2">
    <source>
        <dbReference type="ARBA" id="ARBA00022692"/>
    </source>
</evidence>
<keyword evidence="3" id="KW-0999">Mitochondrion inner membrane</keyword>
<feature type="region of interest" description="Disordered" evidence="8">
    <location>
        <begin position="41"/>
        <end position="132"/>
    </location>
</feature>
<evidence type="ECO:0000256" key="3">
    <source>
        <dbReference type="ARBA" id="ARBA00022792"/>
    </source>
</evidence>
<evidence type="ECO:0000313" key="11">
    <source>
        <dbReference type="Proteomes" id="UP001303373"/>
    </source>
</evidence>
<dbReference type="PANTHER" id="PTHR14009:SF6">
    <property type="entry name" value="LETM1 RBD DOMAIN-CONTAINING PROTEIN"/>
    <property type="match status" value="1"/>
</dbReference>
<protein>
    <recommendedName>
        <fullName evidence="9">Letm1 RBD domain-containing protein</fullName>
    </recommendedName>
</protein>
<name>A0AAQ3MAI5_9PEZI</name>
<dbReference type="GO" id="GO:0043022">
    <property type="term" value="F:ribosome binding"/>
    <property type="evidence" value="ECO:0007669"/>
    <property type="project" value="InterPro"/>
</dbReference>
<dbReference type="GO" id="GO:0005743">
    <property type="term" value="C:mitochondrial inner membrane"/>
    <property type="evidence" value="ECO:0007669"/>
    <property type="project" value="UniProtKB-SubCell"/>
</dbReference>
<keyword evidence="6" id="KW-0472">Membrane</keyword>
<evidence type="ECO:0000313" key="10">
    <source>
        <dbReference type="EMBL" id="WPH04344.1"/>
    </source>
</evidence>
<organism evidence="10 11">
    <name type="scientific">Acrodontium crateriforme</name>
    <dbReference type="NCBI Taxonomy" id="150365"/>
    <lineage>
        <taxon>Eukaryota</taxon>
        <taxon>Fungi</taxon>
        <taxon>Dikarya</taxon>
        <taxon>Ascomycota</taxon>
        <taxon>Pezizomycotina</taxon>
        <taxon>Dothideomycetes</taxon>
        <taxon>Dothideomycetidae</taxon>
        <taxon>Mycosphaerellales</taxon>
        <taxon>Teratosphaeriaceae</taxon>
        <taxon>Acrodontium</taxon>
    </lineage>
</organism>
<evidence type="ECO:0000256" key="6">
    <source>
        <dbReference type="ARBA" id="ARBA00023136"/>
    </source>
</evidence>
<evidence type="ECO:0000256" key="1">
    <source>
        <dbReference type="ARBA" id="ARBA00004434"/>
    </source>
</evidence>
<reference evidence="10 11" key="1">
    <citation type="submission" date="2023-11" db="EMBL/GenBank/DDBJ databases">
        <title>An acidophilic fungus is an integral part of prey digestion in a carnivorous sundew plant.</title>
        <authorList>
            <person name="Tsai I.J."/>
        </authorList>
    </citation>
    <scope>NUCLEOTIDE SEQUENCE [LARGE SCALE GENOMIC DNA]</scope>
    <source>
        <strain evidence="10">169a</strain>
    </source>
</reference>
<evidence type="ECO:0000256" key="5">
    <source>
        <dbReference type="ARBA" id="ARBA00023128"/>
    </source>
</evidence>
<evidence type="ECO:0000259" key="9">
    <source>
        <dbReference type="PROSITE" id="PS51758"/>
    </source>
</evidence>
<gene>
    <name evidence="10" type="ORF">R9X50_00723300</name>
</gene>
<dbReference type="GO" id="GO:0030003">
    <property type="term" value="P:intracellular monoatomic cation homeostasis"/>
    <property type="evidence" value="ECO:0007669"/>
    <property type="project" value="TreeGrafter"/>
</dbReference>
<feature type="domain" description="Letm1 RBD" evidence="9">
    <location>
        <begin position="214"/>
        <end position="409"/>
    </location>
</feature>
<dbReference type="AlphaFoldDB" id="A0AAQ3MAI5"/>
<dbReference type="PANTHER" id="PTHR14009">
    <property type="entry name" value="LEUCINE ZIPPER-EF-HAND CONTAINING TRANSMEMBRANE PROTEIN"/>
    <property type="match status" value="1"/>
</dbReference>
<proteinExistence type="predicted"/>